<keyword evidence="1" id="KW-1133">Transmembrane helix</keyword>
<dbReference type="GeneID" id="86941207"/>
<dbReference type="NCBIfam" id="TIGR02185">
    <property type="entry name" value="Trep_Strep"/>
    <property type="match status" value="1"/>
</dbReference>
<dbReference type="EMBL" id="AGEL01000007">
    <property type="protein sequence ID" value="EHO16765.1"/>
    <property type="molecule type" value="Genomic_DNA"/>
</dbReference>
<feature type="transmembrane region" description="Helical" evidence="1">
    <location>
        <begin position="116"/>
        <end position="135"/>
    </location>
</feature>
<evidence type="ECO:0008006" key="4">
    <source>
        <dbReference type="Google" id="ProtNLM"/>
    </source>
</evidence>
<dbReference type="Proteomes" id="UP000018466">
    <property type="component" value="Unassembled WGS sequence"/>
</dbReference>
<comment type="caution">
    <text evidence="2">The sequence shown here is derived from an EMBL/GenBank/DDBJ whole genome shotgun (WGS) entry which is preliminary data.</text>
</comment>
<accession>A0AA37DG93</accession>
<evidence type="ECO:0000313" key="3">
    <source>
        <dbReference type="Proteomes" id="UP000018466"/>
    </source>
</evidence>
<sequence>MKSQRKNQSSRSAIAAGVFIALYLVTYVIIGVICMPVAVLFLIMPEAVAFFAAPTYHMMLTKSPGGAPIFIAAILPSIVLIASGHIPIAPLVAVPSGILALLIARHGGYRNFKWNTISHMFFSWNLFGGFVPIWFMRDYFFQTTLEGGMSQVFCDTVRALTPWWMLPVMMIATVVCSLLGSMFTRKVLYKHLEKAGVV</sequence>
<dbReference type="RefSeq" id="WP_009533296.1">
    <property type="nucleotide sequence ID" value="NZ_CAUQEI010000010.1"/>
</dbReference>
<evidence type="ECO:0000313" key="2">
    <source>
        <dbReference type="EMBL" id="EHO16765.1"/>
    </source>
</evidence>
<keyword evidence="1" id="KW-0812">Transmembrane</keyword>
<dbReference type="InterPro" id="IPR011733">
    <property type="entry name" value="CHP02185_IM"/>
</dbReference>
<keyword evidence="3" id="KW-1185">Reference proteome</keyword>
<name>A0AA37DG93_9FIRM</name>
<dbReference type="AlphaFoldDB" id="A0AA37DG93"/>
<feature type="transmembrane region" description="Helical" evidence="1">
    <location>
        <begin position="12"/>
        <end position="30"/>
    </location>
</feature>
<reference evidence="2 3" key="1">
    <citation type="submission" date="2011-10" db="EMBL/GenBank/DDBJ databases">
        <title>The Genome Sequence of Lachnospiraceae bacterium ACC2.</title>
        <authorList>
            <consortium name="The Broad Institute Genome Sequencing Platform"/>
            <person name="Earl A."/>
            <person name="Ward D."/>
            <person name="Feldgarden M."/>
            <person name="Gevers D."/>
            <person name="Sizova M."/>
            <person name="Hazen A."/>
            <person name="Epstein S."/>
            <person name="Young S.K."/>
            <person name="Zeng Q."/>
            <person name="Gargeya S."/>
            <person name="Fitzgerald M."/>
            <person name="Haas B."/>
            <person name="Abouelleil A."/>
            <person name="Alvarado L."/>
            <person name="Arachchi H.M."/>
            <person name="Berlin A."/>
            <person name="Brown A."/>
            <person name="Chapman S.B."/>
            <person name="Chen Z."/>
            <person name="Dunbar C."/>
            <person name="Freedman E."/>
            <person name="Gearin G."/>
            <person name="Goldberg J."/>
            <person name="Griggs A."/>
            <person name="Gujja S."/>
            <person name="Heiman D."/>
            <person name="Howarth C."/>
            <person name="Larson L."/>
            <person name="Lui A."/>
            <person name="MacDonald P.J.P."/>
            <person name="Montmayeur A."/>
            <person name="Murphy C."/>
            <person name="Neiman D."/>
            <person name="Pearson M."/>
            <person name="Priest M."/>
            <person name="Roberts A."/>
            <person name="Saif S."/>
            <person name="Shea T."/>
            <person name="Shenoy N."/>
            <person name="Sisk P."/>
            <person name="Stolte C."/>
            <person name="Sykes S."/>
            <person name="Wortman J."/>
            <person name="Nusbaum C."/>
            <person name="Birren B."/>
        </authorList>
    </citation>
    <scope>NUCLEOTIDE SEQUENCE [LARGE SCALE GENOMIC DNA]</scope>
    <source>
        <strain evidence="2 3">ACC2</strain>
    </source>
</reference>
<dbReference type="Pfam" id="PF09605">
    <property type="entry name" value="Trep_Strep"/>
    <property type="match status" value="1"/>
</dbReference>
<gene>
    <name evidence="2" type="ORF">HMPREF9623_01464</name>
</gene>
<feature type="transmembrane region" description="Helical" evidence="1">
    <location>
        <begin position="88"/>
        <end position="104"/>
    </location>
</feature>
<feature type="transmembrane region" description="Helical" evidence="1">
    <location>
        <begin position="163"/>
        <end position="184"/>
    </location>
</feature>
<organism evidence="2 3">
    <name type="scientific">Stomatobaculum longum</name>
    <dbReference type="NCBI Taxonomy" id="796942"/>
    <lineage>
        <taxon>Bacteria</taxon>
        <taxon>Bacillati</taxon>
        <taxon>Bacillota</taxon>
        <taxon>Clostridia</taxon>
        <taxon>Lachnospirales</taxon>
        <taxon>Lachnospiraceae</taxon>
        <taxon>Stomatobaculum</taxon>
    </lineage>
</organism>
<protein>
    <recommendedName>
        <fullName evidence="4">TIGR02185 family protein</fullName>
    </recommendedName>
</protein>
<feature type="transmembrane region" description="Helical" evidence="1">
    <location>
        <begin position="65"/>
        <end position="82"/>
    </location>
</feature>
<proteinExistence type="predicted"/>
<evidence type="ECO:0000256" key="1">
    <source>
        <dbReference type="SAM" id="Phobius"/>
    </source>
</evidence>
<feature type="transmembrane region" description="Helical" evidence="1">
    <location>
        <begin position="36"/>
        <end position="53"/>
    </location>
</feature>
<keyword evidence="1" id="KW-0472">Membrane</keyword>